<dbReference type="EMBL" id="CP147247">
    <property type="protein sequence ID" value="WYJ90364.1"/>
    <property type="molecule type" value="Genomic_DNA"/>
</dbReference>
<name>A0A242K5J7_9ENTE</name>
<evidence type="ECO:0000256" key="5">
    <source>
        <dbReference type="ARBA" id="ARBA00022989"/>
    </source>
</evidence>
<dbReference type="InterPro" id="IPR050367">
    <property type="entry name" value="APC_superfamily"/>
</dbReference>
<gene>
    <name evidence="9" type="ORF">A5888_002121</name>
    <name evidence="8" type="ORF">A5888_002703</name>
</gene>
<dbReference type="GO" id="GO:0005886">
    <property type="term" value="C:plasma membrane"/>
    <property type="evidence" value="ECO:0007669"/>
    <property type="project" value="UniProtKB-SubCell"/>
</dbReference>
<feature type="transmembrane region" description="Helical" evidence="7">
    <location>
        <begin position="41"/>
        <end position="64"/>
    </location>
</feature>
<evidence type="ECO:0000313" key="10">
    <source>
        <dbReference type="Proteomes" id="UP000195141"/>
    </source>
</evidence>
<keyword evidence="5 7" id="KW-1133">Transmembrane helix</keyword>
<feature type="transmembrane region" description="Helical" evidence="7">
    <location>
        <begin position="319"/>
        <end position="340"/>
    </location>
</feature>
<feature type="transmembrane region" description="Helical" evidence="7">
    <location>
        <begin position="247"/>
        <end position="266"/>
    </location>
</feature>
<dbReference type="Proteomes" id="UP000195141">
    <property type="component" value="Chromosome"/>
</dbReference>
<dbReference type="GO" id="GO:0022857">
    <property type="term" value="F:transmembrane transporter activity"/>
    <property type="evidence" value="ECO:0007669"/>
    <property type="project" value="InterPro"/>
</dbReference>
<organism evidence="8">
    <name type="scientific">Candidatus Enterococcus clewellii</name>
    <dbReference type="NCBI Taxonomy" id="1834193"/>
    <lineage>
        <taxon>Bacteria</taxon>
        <taxon>Bacillati</taxon>
        <taxon>Bacillota</taxon>
        <taxon>Bacilli</taxon>
        <taxon>Lactobacillales</taxon>
        <taxon>Enterococcaceae</taxon>
        <taxon>Enterococcus</taxon>
    </lineage>
</organism>
<feature type="transmembrane region" description="Helical" evidence="7">
    <location>
        <begin position="464"/>
        <end position="486"/>
    </location>
</feature>
<keyword evidence="6 7" id="KW-0472">Membrane</keyword>
<protein>
    <recommendedName>
        <fullName evidence="11">Inner membrane transporter YjeM</fullName>
    </recommendedName>
</protein>
<proteinExistence type="predicted"/>
<reference evidence="9" key="2">
    <citation type="submission" date="2017-05" db="EMBL/GenBank/DDBJ databases">
        <authorList>
            <consortium name="The Broad Institute Genomics Platform"/>
            <consortium name="The Broad Institute Genomic Center for Infectious Diseases"/>
            <person name="Earl A."/>
            <person name="Manson A."/>
            <person name="Schwartman J."/>
            <person name="Gilmore M."/>
            <person name="Abouelleil A."/>
            <person name="Cao P."/>
            <person name="Chapman S."/>
            <person name="Cusick C."/>
            <person name="Shea T."/>
            <person name="Young S."/>
            <person name="Neafsey D."/>
            <person name="Nusbaum C."/>
            <person name="Birren B."/>
        </authorList>
    </citation>
    <scope>NUCLEOTIDE SEQUENCE</scope>
    <source>
        <strain evidence="9">9E7_DIV0242</strain>
    </source>
</reference>
<evidence type="ECO:0000256" key="7">
    <source>
        <dbReference type="SAM" id="Phobius"/>
    </source>
</evidence>
<evidence type="ECO:0000256" key="4">
    <source>
        <dbReference type="ARBA" id="ARBA00022692"/>
    </source>
</evidence>
<feature type="transmembrane region" description="Helical" evidence="7">
    <location>
        <begin position="214"/>
        <end position="235"/>
    </location>
</feature>
<dbReference type="PANTHER" id="PTHR42770:SF15">
    <property type="entry name" value="GLUTAMATE_GAMMA-AMINOBUTYRATE ANTIPORTER-RELATED"/>
    <property type="match status" value="1"/>
</dbReference>
<reference evidence="8" key="1">
    <citation type="submission" date="2017-05" db="EMBL/GenBank/DDBJ databases">
        <title>The Genome Sequence of Enterococcus sp. 9E7_DIV0242.</title>
        <authorList>
            <consortium name="The Broad Institute Genomics Platform"/>
            <consortium name="The Broad Institute Genomic Center for Infectious Diseases"/>
            <person name="Earl A."/>
            <person name="Manson A."/>
            <person name="Schwartman J."/>
            <person name="Gilmore M."/>
            <person name="Abouelleil A."/>
            <person name="Cao P."/>
            <person name="Chapman S."/>
            <person name="Cusick C."/>
            <person name="Shea T."/>
            <person name="Young S."/>
            <person name="Neafsey D."/>
            <person name="Nusbaum C."/>
            <person name="Birren B."/>
        </authorList>
    </citation>
    <scope>NUCLEOTIDE SEQUENCE [LARGE SCALE GENOMIC DNA]</scope>
    <source>
        <strain evidence="8">9E7_DIV0242</strain>
    </source>
</reference>
<keyword evidence="3" id="KW-1003">Cell membrane</keyword>
<dbReference type="PIRSF" id="PIRSF006060">
    <property type="entry name" value="AA_transporter"/>
    <property type="match status" value="1"/>
</dbReference>
<evidence type="ECO:0008006" key="11">
    <source>
        <dbReference type="Google" id="ProtNLM"/>
    </source>
</evidence>
<dbReference type="OrthoDB" id="92719at2"/>
<dbReference type="PANTHER" id="PTHR42770">
    <property type="entry name" value="AMINO ACID TRANSPORTER-RELATED"/>
    <property type="match status" value="1"/>
</dbReference>
<comment type="subcellular location">
    <subcellularLocation>
        <location evidence="1">Cell membrane</location>
        <topology evidence="1">Multi-pass membrane protein</topology>
    </subcellularLocation>
</comment>
<feature type="transmembrane region" description="Helical" evidence="7">
    <location>
        <begin position="85"/>
        <end position="108"/>
    </location>
</feature>
<accession>A0A242K5J7</accession>
<evidence type="ECO:0000256" key="1">
    <source>
        <dbReference type="ARBA" id="ARBA00004651"/>
    </source>
</evidence>
<feature type="transmembrane region" description="Helical" evidence="7">
    <location>
        <begin position="160"/>
        <end position="184"/>
    </location>
</feature>
<feature type="transmembrane region" description="Helical" evidence="7">
    <location>
        <begin position="128"/>
        <end position="148"/>
    </location>
</feature>
<evidence type="ECO:0000313" key="9">
    <source>
        <dbReference type="EMBL" id="WYJ90364.1"/>
    </source>
</evidence>
<keyword evidence="4 7" id="KW-0812">Transmembrane</keyword>
<dbReference type="Gene3D" id="1.20.1740.10">
    <property type="entry name" value="Amino acid/polyamine transporter I"/>
    <property type="match status" value="1"/>
</dbReference>
<evidence type="ECO:0000256" key="3">
    <source>
        <dbReference type="ARBA" id="ARBA00022475"/>
    </source>
</evidence>
<feature type="transmembrane region" description="Helical" evidence="7">
    <location>
        <begin position="402"/>
        <end position="419"/>
    </location>
</feature>
<feature type="transmembrane region" description="Helical" evidence="7">
    <location>
        <begin position="369"/>
        <end position="390"/>
    </location>
</feature>
<keyword evidence="2" id="KW-0813">Transport</keyword>
<sequence>MLKNRQLFSSKRLVMIITTTVFSFSSLTTAFFLMGMKALPYFIWAAVFYFIPYALIISEFTSVYKNDSGGLYQWLSDCLSERTAFIAAFLWYCSYFVWMISLFMKLWIPLSLLLFGEDLTKQQSPIPFLSTTQLIGVLSIFAVGLTLFVVNKGFKQIAHLLYASSVLMFLLVFISFGSNLILWLTHPGEILPHLTSSIHSASAITGDNTFVSQLSFLIFAVTAFGGLDTIASLVDKTGQQKNKFSKLVVFGSFLIVICYFVGLLLWSGALNWQELQADQSLHLGNLMYALMNDSGQRLAASLGGSAEMIQFIGQLFTRLTALTLLISYIALLSSIFYLPLRVLVEGTPKHYWPSWVRARNAKQMPTKALLVQGSLIILFISAITWGNAYVTLLYNQLTMMTNISRALPYLLVALAYPAFKRKYRTQTELVPSSNFLPQFLSFSVVLTIAVSIFSQLYLPLIEKNYLQMFSLAIGPLFFSAIGAWLYQRFFRKRMVNQ</sequence>
<dbReference type="RefSeq" id="WP_086349733.1">
    <property type="nucleotide sequence ID" value="NZ_CP147247.1"/>
</dbReference>
<dbReference type="AlphaFoldDB" id="A0A242K5J7"/>
<keyword evidence="10" id="KW-1185">Reference proteome</keyword>
<evidence type="ECO:0000313" key="8">
    <source>
        <dbReference type="EMBL" id="OTP14602.1"/>
    </source>
</evidence>
<dbReference type="Pfam" id="PF13520">
    <property type="entry name" value="AA_permease_2"/>
    <property type="match status" value="1"/>
</dbReference>
<dbReference type="InterPro" id="IPR002293">
    <property type="entry name" value="AA/rel_permease1"/>
</dbReference>
<feature type="transmembrane region" description="Helical" evidence="7">
    <location>
        <begin position="439"/>
        <end position="458"/>
    </location>
</feature>
<feature type="transmembrane region" description="Helical" evidence="7">
    <location>
        <begin position="12"/>
        <end position="35"/>
    </location>
</feature>
<reference evidence="9" key="3">
    <citation type="submission" date="2024-03" db="EMBL/GenBank/DDBJ databases">
        <title>The Genome Sequence of Enterococcus sp. DIV0242b.</title>
        <authorList>
            <consortium name="The Broad Institute Genomics Platform"/>
            <consortium name="The Broad Institute Microbial Omics Core"/>
            <consortium name="The Broad Institute Genomic Center for Infectious Diseases"/>
            <person name="Earl A."/>
            <person name="Manson A."/>
            <person name="Gilmore M."/>
            <person name="Schwartman J."/>
            <person name="Shea T."/>
            <person name="Abouelleil A."/>
            <person name="Cao P."/>
            <person name="Chapman S."/>
            <person name="Cusick C."/>
            <person name="Young S."/>
            <person name="Neafsey D."/>
            <person name="Nusbaum C."/>
            <person name="Birren B."/>
        </authorList>
    </citation>
    <scope>NUCLEOTIDE SEQUENCE</scope>
    <source>
        <strain evidence="9">9E7_DIV0242</strain>
    </source>
</reference>
<dbReference type="EMBL" id="NGMM01000004">
    <property type="protein sequence ID" value="OTP14602.1"/>
    <property type="molecule type" value="Genomic_DNA"/>
</dbReference>
<evidence type="ECO:0000256" key="6">
    <source>
        <dbReference type="ARBA" id="ARBA00023136"/>
    </source>
</evidence>
<evidence type="ECO:0000256" key="2">
    <source>
        <dbReference type="ARBA" id="ARBA00022448"/>
    </source>
</evidence>